<name>A0A6G1QAL8_CHAAH</name>
<dbReference type="Proteomes" id="UP000503349">
    <property type="component" value="Chromosome 15"/>
</dbReference>
<proteinExistence type="predicted"/>
<organism evidence="1 2">
    <name type="scientific">Channa argus</name>
    <name type="common">Northern snakehead</name>
    <name type="synonym">Ophicephalus argus</name>
    <dbReference type="NCBI Taxonomy" id="215402"/>
    <lineage>
        <taxon>Eukaryota</taxon>
        <taxon>Metazoa</taxon>
        <taxon>Chordata</taxon>
        <taxon>Craniata</taxon>
        <taxon>Vertebrata</taxon>
        <taxon>Euteleostomi</taxon>
        <taxon>Actinopterygii</taxon>
        <taxon>Neopterygii</taxon>
        <taxon>Teleostei</taxon>
        <taxon>Neoteleostei</taxon>
        <taxon>Acanthomorphata</taxon>
        <taxon>Anabantaria</taxon>
        <taxon>Anabantiformes</taxon>
        <taxon>Channoidei</taxon>
        <taxon>Channidae</taxon>
        <taxon>Channa</taxon>
    </lineage>
</organism>
<reference evidence="1 2" key="1">
    <citation type="submission" date="2019-02" db="EMBL/GenBank/DDBJ databases">
        <title>Opniocepnalus argus genome.</title>
        <authorList>
            <person name="Zhou C."/>
            <person name="Xiao S."/>
        </authorList>
    </citation>
    <scope>NUCLEOTIDE SEQUENCE [LARGE SCALE GENOMIC DNA]</scope>
    <source>
        <strain evidence="1">OARG1902GOOAL</strain>
        <tissue evidence="1">Muscle</tissue>
    </source>
</reference>
<sequence>MLYMAVSTFTITVQPMSKGHVLSLIFQATNEKVSDLHPFLQPHLVTQGLEHRTEHSPPGLIIIVLCEKSCLFS</sequence>
<accession>A0A6G1QAL8</accession>
<evidence type="ECO:0000313" key="1">
    <source>
        <dbReference type="EMBL" id="KAF3699595.1"/>
    </source>
</evidence>
<gene>
    <name evidence="1" type="ORF">EXN66_Car015282</name>
</gene>
<protein>
    <submittedName>
        <fullName evidence="1">Uncharacterized protein</fullName>
    </submittedName>
</protein>
<dbReference type="AlphaFoldDB" id="A0A6G1QAL8"/>
<reference evidence="2" key="2">
    <citation type="submission" date="2019-02" db="EMBL/GenBank/DDBJ databases">
        <title>Opniocepnalus argus Var Kimnra genome.</title>
        <authorList>
            <person name="Zhou C."/>
            <person name="Xiao S."/>
        </authorList>
    </citation>
    <scope>NUCLEOTIDE SEQUENCE [LARGE SCALE GENOMIC DNA]</scope>
</reference>
<evidence type="ECO:0000313" key="2">
    <source>
        <dbReference type="Proteomes" id="UP000503349"/>
    </source>
</evidence>
<keyword evidence="2" id="KW-1185">Reference proteome</keyword>
<dbReference type="EMBL" id="CM015726">
    <property type="protein sequence ID" value="KAF3699595.1"/>
    <property type="molecule type" value="Genomic_DNA"/>
</dbReference>